<keyword evidence="4" id="KW-0804">Transcription</keyword>
<dbReference type="SUPFAM" id="SSF47459">
    <property type="entry name" value="HLH, helix-loop-helix DNA-binding domain"/>
    <property type="match status" value="1"/>
</dbReference>
<dbReference type="PANTHER" id="PTHR45914:SF24">
    <property type="entry name" value="BHLH DOMAIN-CONTAINING PROTEIN"/>
    <property type="match status" value="1"/>
</dbReference>
<keyword evidence="2" id="KW-0805">Transcription regulation</keyword>
<dbReference type="SMART" id="SM00353">
    <property type="entry name" value="HLH"/>
    <property type="match status" value="1"/>
</dbReference>
<evidence type="ECO:0000313" key="7">
    <source>
        <dbReference type="EMBL" id="KAK5838269.1"/>
    </source>
</evidence>
<name>A0ABR0QG28_GOSAR</name>
<gene>
    <name evidence="7" type="ORF">PVK06_006997</name>
</gene>
<evidence type="ECO:0000256" key="4">
    <source>
        <dbReference type="ARBA" id="ARBA00023163"/>
    </source>
</evidence>
<dbReference type="Pfam" id="PF00010">
    <property type="entry name" value="HLH"/>
    <property type="match status" value="1"/>
</dbReference>
<dbReference type="CDD" id="cd11393">
    <property type="entry name" value="bHLH_AtbHLH_like"/>
    <property type="match status" value="1"/>
</dbReference>
<keyword evidence="8" id="KW-1185">Reference proteome</keyword>
<dbReference type="Gene3D" id="4.10.280.10">
    <property type="entry name" value="Helix-loop-helix DNA-binding domain"/>
    <property type="match status" value="1"/>
</dbReference>
<dbReference type="EMBL" id="JARKNE010000003">
    <property type="protein sequence ID" value="KAK5838269.1"/>
    <property type="molecule type" value="Genomic_DNA"/>
</dbReference>
<organism evidence="7 8">
    <name type="scientific">Gossypium arboreum</name>
    <name type="common">Tree cotton</name>
    <name type="synonym">Gossypium nanking</name>
    <dbReference type="NCBI Taxonomy" id="29729"/>
    <lineage>
        <taxon>Eukaryota</taxon>
        <taxon>Viridiplantae</taxon>
        <taxon>Streptophyta</taxon>
        <taxon>Embryophyta</taxon>
        <taxon>Tracheophyta</taxon>
        <taxon>Spermatophyta</taxon>
        <taxon>Magnoliopsida</taxon>
        <taxon>eudicotyledons</taxon>
        <taxon>Gunneridae</taxon>
        <taxon>Pentapetalae</taxon>
        <taxon>rosids</taxon>
        <taxon>malvids</taxon>
        <taxon>Malvales</taxon>
        <taxon>Malvaceae</taxon>
        <taxon>Malvoideae</taxon>
        <taxon>Gossypium</taxon>
    </lineage>
</organism>
<evidence type="ECO:0000256" key="2">
    <source>
        <dbReference type="ARBA" id="ARBA00023015"/>
    </source>
</evidence>
<dbReference type="InterPro" id="IPR045239">
    <property type="entry name" value="bHLH95_bHLH"/>
</dbReference>
<sequence>MEEYNFCSTLHPLHSYAPSPFTSSVHNTEFNNMMINSHEPKLFNDPNLRSLLPLPYEPDGPCCFFTPDPDPDPIFPSLPLPDLDFSLFSSDIPDPASHPLLNLPSPPLFLSDLRPLHRLPPLSASSTPKSKRTRLDLVLSHSDNNPQTLDSIVKSSNAPPPPIIPHSELARKRRQKRSDKTRCLQKLMPWDKKMDMATMLQEAYKYIRFLQAQVSILQSMPITSSFVSTTQHLNNASFEVGFAGLGRLNRQQLLQVLINSPVAQTMLCSQGLCVFATEQLVSLNKAKERKTMLQQFLFGRESDRLSEIAFTAFGSPFNASEVQLGYQPHWQPVWLSISVQPKSIFTTLISQKLTGAESSKKFTGAADIWQPNLIQV</sequence>
<protein>
    <recommendedName>
        <fullName evidence="6">BHLH domain-containing protein</fullName>
    </recommendedName>
</protein>
<dbReference type="InterPro" id="IPR036638">
    <property type="entry name" value="HLH_DNA-bd_sf"/>
</dbReference>
<evidence type="ECO:0000256" key="1">
    <source>
        <dbReference type="ARBA" id="ARBA00004123"/>
    </source>
</evidence>
<dbReference type="PROSITE" id="PS50888">
    <property type="entry name" value="BHLH"/>
    <property type="match status" value="1"/>
</dbReference>
<evidence type="ECO:0000259" key="6">
    <source>
        <dbReference type="PROSITE" id="PS50888"/>
    </source>
</evidence>
<comment type="subcellular location">
    <subcellularLocation>
        <location evidence="1">Nucleus</location>
    </subcellularLocation>
</comment>
<dbReference type="InterPro" id="IPR045843">
    <property type="entry name" value="IND-like"/>
</dbReference>
<keyword evidence="3" id="KW-0238">DNA-binding</keyword>
<dbReference type="Proteomes" id="UP001358586">
    <property type="component" value="Chromosome 3"/>
</dbReference>
<comment type="caution">
    <text evidence="7">The sequence shown here is derived from an EMBL/GenBank/DDBJ whole genome shotgun (WGS) entry which is preliminary data.</text>
</comment>
<proteinExistence type="predicted"/>
<feature type="domain" description="BHLH" evidence="6">
    <location>
        <begin position="161"/>
        <end position="210"/>
    </location>
</feature>
<evidence type="ECO:0000256" key="5">
    <source>
        <dbReference type="ARBA" id="ARBA00023242"/>
    </source>
</evidence>
<dbReference type="InterPro" id="IPR011598">
    <property type="entry name" value="bHLH_dom"/>
</dbReference>
<reference evidence="7 8" key="1">
    <citation type="submission" date="2023-03" db="EMBL/GenBank/DDBJ databases">
        <title>WGS of Gossypium arboreum.</title>
        <authorList>
            <person name="Yu D."/>
        </authorList>
    </citation>
    <scope>NUCLEOTIDE SEQUENCE [LARGE SCALE GENOMIC DNA]</scope>
    <source>
        <tissue evidence="7">Leaf</tissue>
    </source>
</reference>
<accession>A0ABR0QG28</accession>
<evidence type="ECO:0000313" key="8">
    <source>
        <dbReference type="Proteomes" id="UP001358586"/>
    </source>
</evidence>
<dbReference type="PANTHER" id="PTHR45914">
    <property type="entry name" value="TRANSCRIPTION FACTOR HEC3-RELATED"/>
    <property type="match status" value="1"/>
</dbReference>
<keyword evidence="5" id="KW-0539">Nucleus</keyword>
<evidence type="ECO:0000256" key="3">
    <source>
        <dbReference type="ARBA" id="ARBA00023125"/>
    </source>
</evidence>